<dbReference type="SUPFAM" id="SSF53756">
    <property type="entry name" value="UDP-Glycosyltransferase/glycogen phosphorylase"/>
    <property type="match status" value="1"/>
</dbReference>
<dbReference type="EMBL" id="NQWI01000026">
    <property type="protein sequence ID" value="PDW03603.1"/>
    <property type="molecule type" value="Genomic_DNA"/>
</dbReference>
<dbReference type="InterPro" id="IPR028098">
    <property type="entry name" value="Glyco_trans_4-like_N"/>
</dbReference>
<dbReference type="OrthoDB" id="9813214at2"/>
<sequence length="374" mass="43228">MTMTKICHLTSVHPPFDTRIFHKECRTLADAGYDVVLIAPHTRSEVVNGVRIRAITKARSRLVRMIFTAFNAYRAAVQEQAQIYHLHDPELLPFGLLLKLQGATVVYDVHEDYTTSVKQRYNLPRWITSILSATIALGEPLMARPMQVVVAERYYHRRFPHSIEVLNYPLVERLQQCGEYSSPRPLHLLYTGGISEDRGALIYAQLVKHFTDLEITLVGRCSTTLVERMCAIAGEGARRLHFECTEQGVNYEYIIDAYKKQTWLAGIAIFPPTPHYIEKELTKFFEYMTVGLPIICSNFPVWKELMIESRAGLCVNPNDLYEIMNVIRFLSKNPQYAQFLSHQGRHAVRKRYQWNTQAQQLLRFYADMLAKNNK</sequence>
<evidence type="ECO:0000313" key="5">
    <source>
        <dbReference type="Proteomes" id="UP000220527"/>
    </source>
</evidence>
<gene>
    <name evidence="4" type="ORF">CJ255_08005</name>
</gene>
<comment type="caution">
    <text evidence="4">The sequence shown here is derived from an EMBL/GenBank/DDBJ whole genome shotgun (WGS) entry which is preliminary data.</text>
</comment>
<evidence type="ECO:0000256" key="2">
    <source>
        <dbReference type="ARBA" id="ARBA00022679"/>
    </source>
</evidence>
<dbReference type="RefSeq" id="WP_097643565.1">
    <property type="nucleotide sequence ID" value="NZ_NQWI01000026.1"/>
</dbReference>
<dbReference type="AlphaFoldDB" id="A0A2A6RKZ6"/>
<name>A0A2A6RKZ6_9CHLR</name>
<keyword evidence="1" id="KW-0328">Glycosyltransferase</keyword>
<organism evidence="4 5">
    <name type="scientific">Candidatus Viridilinea mediisalina</name>
    <dbReference type="NCBI Taxonomy" id="2024553"/>
    <lineage>
        <taxon>Bacteria</taxon>
        <taxon>Bacillati</taxon>
        <taxon>Chloroflexota</taxon>
        <taxon>Chloroflexia</taxon>
        <taxon>Chloroflexales</taxon>
        <taxon>Chloroflexineae</taxon>
        <taxon>Oscillochloridaceae</taxon>
        <taxon>Candidatus Viridilinea</taxon>
    </lineage>
</organism>
<evidence type="ECO:0000259" key="3">
    <source>
        <dbReference type="Pfam" id="PF13439"/>
    </source>
</evidence>
<evidence type="ECO:0000313" key="4">
    <source>
        <dbReference type="EMBL" id="PDW03603.1"/>
    </source>
</evidence>
<keyword evidence="2" id="KW-0808">Transferase</keyword>
<protein>
    <recommendedName>
        <fullName evidence="3">Glycosyltransferase subfamily 4-like N-terminal domain-containing protein</fullName>
    </recommendedName>
</protein>
<reference evidence="5" key="1">
    <citation type="submission" date="2017-08" db="EMBL/GenBank/DDBJ databases">
        <authorList>
            <person name="Grouzdev D.S."/>
            <person name="Gaisin V.A."/>
            <person name="Rysina M.S."/>
            <person name="Gorlenko V.M."/>
        </authorList>
    </citation>
    <scope>NUCLEOTIDE SEQUENCE [LARGE SCALE GENOMIC DNA]</scope>
    <source>
        <strain evidence="5">Kir15-3F</strain>
    </source>
</reference>
<dbReference type="GO" id="GO:0016757">
    <property type="term" value="F:glycosyltransferase activity"/>
    <property type="evidence" value="ECO:0007669"/>
    <property type="project" value="UniProtKB-KW"/>
</dbReference>
<evidence type="ECO:0000256" key="1">
    <source>
        <dbReference type="ARBA" id="ARBA00022676"/>
    </source>
</evidence>
<dbReference type="PANTHER" id="PTHR12526:SF629">
    <property type="entry name" value="TEICHURONIC ACID BIOSYNTHESIS GLYCOSYLTRANSFERASE TUAH-RELATED"/>
    <property type="match status" value="1"/>
</dbReference>
<keyword evidence="5" id="KW-1185">Reference proteome</keyword>
<dbReference type="Proteomes" id="UP000220527">
    <property type="component" value="Unassembled WGS sequence"/>
</dbReference>
<dbReference type="PANTHER" id="PTHR12526">
    <property type="entry name" value="GLYCOSYLTRANSFERASE"/>
    <property type="match status" value="1"/>
</dbReference>
<feature type="domain" description="Glycosyltransferase subfamily 4-like N-terminal" evidence="3">
    <location>
        <begin position="24"/>
        <end position="126"/>
    </location>
</feature>
<proteinExistence type="predicted"/>
<dbReference type="Pfam" id="PF13439">
    <property type="entry name" value="Glyco_transf_4"/>
    <property type="match status" value="1"/>
</dbReference>
<dbReference type="Gene3D" id="3.40.50.2000">
    <property type="entry name" value="Glycogen Phosphorylase B"/>
    <property type="match status" value="2"/>
</dbReference>
<accession>A0A2A6RKZ6</accession>